<reference evidence="12 13" key="1">
    <citation type="submission" date="2019-08" db="EMBL/GenBank/DDBJ databases">
        <title>A chromosome-level genome assembly, high-density linkage maps, and genome scans reveal the genomic architecture of hybrid incompatibilities underlying speciation via character displacement in darters (Percidae: Etheostominae).</title>
        <authorList>
            <person name="Moran R.L."/>
            <person name="Catchen J.M."/>
            <person name="Fuller R.C."/>
        </authorList>
    </citation>
    <scope>NUCLEOTIDE SEQUENCE [LARGE SCALE GENOMIC DNA]</scope>
    <source>
        <strain evidence="12">EspeVRDwgs_2016</strain>
        <tissue evidence="12">Muscle</tissue>
    </source>
</reference>
<dbReference type="GO" id="GO:0005788">
    <property type="term" value="C:endoplasmic reticulum lumen"/>
    <property type="evidence" value="ECO:0007669"/>
    <property type="project" value="UniProtKB-SubCell"/>
</dbReference>
<dbReference type="InterPro" id="IPR036186">
    <property type="entry name" value="Serpin_sf"/>
</dbReference>
<gene>
    <name evidence="12" type="ORF">FQN60_004684</name>
</gene>
<evidence type="ECO:0000313" key="13">
    <source>
        <dbReference type="Proteomes" id="UP000327493"/>
    </source>
</evidence>
<dbReference type="SUPFAM" id="SSF56574">
    <property type="entry name" value="Serpins"/>
    <property type="match status" value="1"/>
</dbReference>
<dbReference type="InterPro" id="IPR000215">
    <property type="entry name" value="Serpin_fam"/>
</dbReference>
<dbReference type="GO" id="GO:0005615">
    <property type="term" value="C:extracellular space"/>
    <property type="evidence" value="ECO:0007669"/>
    <property type="project" value="InterPro"/>
</dbReference>
<evidence type="ECO:0000256" key="3">
    <source>
        <dbReference type="ARBA" id="ARBA00013551"/>
    </source>
</evidence>
<dbReference type="AlphaFoldDB" id="A0A5J5DKX3"/>
<dbReference type="FunFam" id="3.30.497.10:FF:000034">
    <property type="entry name" value="SERPINH1 isoform 13"/>
    <property type="match status" value="1"/>
</dbReference>
<comment type="similarity">
    <text evidence="2 10">Belongs to the serpin family.</text>
</comment>
<dbReference type="InterPro" id="IPR023795">
    <property type="entry name" value="Serpin_CS"/>
</dbReference>
<feature type="non-terminal residue" evidence="12">
    <location>
        <position position="572"/>
    </location>
</feature>
<evidence type="ECO:0000259" key="11">
    <source>
        <dbReference type="SMART" id="SM00093"/>
    </source>
</evidence>
<comment type="caution">
    <text evidence="12">The sequence shown here is derived from an EMBL/GenBank/DDBJ whole genome shotgun (WGS) entry which is preliminary data.</text>
</comment>
<keyword evidence="6" id="KW-0325">Glycoprotein</keyword>
<protein>
    <recommendedName>
        <fullName evidence="3">Serpin H1</fullName>
    </recommendedName>
    <alternativeName>
        <fullName evidence="9">Collagen-binding protein</fullName>
    </alternativeName>
</protein>
<evidence type="ECO:0000256" key="1">
    <source>
        <dbReference type="ARBA" id="ARBA00004319"/>
    </source>
</evidence>
<evidence type="ECO:0000256" key="7">
    <source>
        <dbReference type="ARBA" id="ARBA00023186"/>
    </source>
</evidence>
<evidence type="ECO:0000313" key="12">
    <source>
        <dbReference type="EMBL" id="KAA8593850.1"/>
    </source>
</evidence>
<evidence type="ECO:0000256" key="5">
    <source>
        <dbReference type="ARBA" id="ARBA00022824"/>
    </source>
</evidence>
<dbReference type="Pfam" id="PF00079">
    <property type="entry name" value="Serpin"/>
    <property type="match status" value="1"/>
</dbReference>
<organism evidence="12 13">
    <name type="scientific">Etheostoma spectabile</name>
    <name type="common">orangethroat darter</name>
    <dbReference type="NCBI Taxonomy" id="54343"/>
    <lineage>
        <taxon>Eukaryota</taxon>
        <taxon>Metazoa</taxon>
        <taxon>Chordata</taxon>
        <taxon>Craniata</taxon>
        <taxon>Vertebrata</taxon>
        <taxon>Euteleostomi</taxon>
        <taxon>Actinopterygii</taxon>
        <taxon>Neopterygii</taxon>
        <taxon>Teleostei</taxon>
        <taxon>Neoteleostei</taxon>
        <taxon>Acanthomorphata</taxon>
        <taxon>Eupercaria</taxon>
        <taxon>Perciformes</taxon>
        <taxon>Percoidei</taxon>
        <taxon>Percidae</taxon>
        <taxon>Etheostomatinae</taxon>
        <taxon>Etheostoma</taxon>
    </lineage>
</organism>
<dbReference type="PROSITE" id="PS00284">
    <property type="entry name" value="SERPIN"/>
    <property type="match status" value="1"/>
</dbReference>
<dbReference type="Gene3D" id="2.30.39.10">
    <property type="entry name" value="Alpha-1-antitrypsin, domain 1"/>
    <property type="match status" value="1"/>
</dbReference>
<dbReference type="Proteomes" id="UP000327493">
    <property type="component" value="Chromosome 3"/>
</dbReference>
<keyword evidence="7" id="KW-0143">Chaperone</keyword>
<dbReference type="Gene3D" id="3.30.497.10">
    <property type="entry name" value="Antithrombin, subunit I, domain 2"/>
    <property type="match status" value="1"/>
</dbReference>
<evidence type="ECO:0000256" key="9">
    <source>
        <dbReference type="ARBA" id="ARBA00030441"/>
    </source>
</evidence>
<sequence length="572" mass="63887">MVLLAAVLRFLQRRHSSFYDEGSFSTPQSCQHPVISSCGGETWHSDDRMWMTNIVALCLLALVASAEDKKLSSHATTLADNSANLAFSLYHNMAKEKDTENILISPVVVASSLGMVALGGKASTASQVKTVLSAEKLRDEHLHAGLSELLSEVSDAKTRNTTWKINNRLYGPSSVSFADDFVKNSKKHYNYDHSKINFRDKRSAVNSINEWAAKSTDGKLPEITKDVQNPDGAMIVNAMFFKPHWDEKFSAEMVDTRTFLVTRSLTIGISMMHRTGLYDFYEDKENRLFVLDMPLGQKQASMILIMPYHLEPLERLEKLLTRKQVDTWISKLERKAVAIALPKIALEASHNLQKHLAELGLTEAVDKAKADLSNISGKKDLYLSNVFHASALELDTAGNPFDTSIYGSDKLRNPTLFYADHPFIFLVKDNKTNSILYIGRLFFLSTCLLALRKSVLISSVTISCQLSLVKKEGGVSSVLSLMRSSRLELYCSSILSMESIMHFAPALLHKLDTLQRSLVRGHIGATHRRRLLHLTDDLWFEPESGMPSLLALWMDLATNASLKDKGSEAIVM</sequence>
<keyword evidence="4" id="KW-0732">Signal</keyword>
<dbReference type="PANTHER" id="PTHR11461">
    <property type="entry name" value="SERINE PROTEASE INHIBITOR, SERPIN"/>
    <property type="match status" value="1"/>
</dbReference>
<feature type="domain" description="Serpin" evidence="11">
    <location>
        <begin position="87"/>
        <end position="444"/>
    </location>
</feature>
<evidence type="ECO:0000256" key="6">
    <source>
        <dbReference type="ARBA" id="ARBA00023180"/>
    </source>
</evidence>
<name>A0A5J5DKX3_9PERO</name>
<proteinExistence type="inferred from homology"/>
<evidence type="ECO:0000256" key="8">
    <source>
        <dbReference type="ARBA" id="ARBA00025405"/>
    </source>
</evidence>
<evidence type="ECO:0000256" key="10">
    <source>
        <dbReference type="RuleBase" id="RU000411"/>
    </source>
</evidence>
<keyword evidence="5" id="KW-0256">Endoplasmic reticulum</keyword>
<dbReference type="PANTHER" id="PTHR11461:SF27">
    <property type="entry name" value="SERPIN H1"/>
    <property type="match status" value="1"/>
</dbReference>
<comment type="subcellular location">
    <subcellularLocation>
        <location evidence="1">Endoplasmic reticulum lumen</location>
    </subcellularLocation>
</comment>
<dbReference type="InterPro" id="IPR042185">
    <property type="entry name" value="Serpin_sf_2"/>
</dbReference>
<dbReference type="GO" id="GO:0004867">
    <property type="term" value="F:serine-type endopeptidase inhibitor activity"/>
    <property type="evidence" value="ECO:0007669"/>
    <property type="project" value="InterPro"/>
</dbReference>
<dbReference type="InterPro" id="IPR023796">
    <property type="entry name" value="Serpin_dom"/>
</dbReference>
<accession>A0A5J5DKX3</accession>
<evidence type="ECO:0000256" key="4">
    <source>
        <dbReference type="ARBA" id="ARBA00022729"/>
    </source>
</evidence>
<dbReference type="EMBL" id="VOFY01000003">
    <property type="protein sequence ID" value="KAA8593850.1"/>
    <property type="molecule type" value="Genomic_DNA"/>
</dbReference>
<dbReference type="InterPro" id="IPR042178">
    <property type="entry name" value="Serpin_sf_1"/>
</dbReference>
<keyword evidence="13" id="KW-1185">Reference proteome</keyword>
<dbReference type="GO" id="GO:0030199">
    <property type="term" value="P:collagen fibril organization"/>
    <property type="evidence" value="ECO:0007669"/>
    <property type="project" value="TreeGrafter"/>
</dbReference>
<dbReference type="SMART" id="SM00093">
    <property type="entry name" value="SERPIN"/>
    <property type="match status" value="1"/>
</dbReference>
<evidence type="ECO:0000256" key="2">
    <source>
        <dbReference type="ARBA" id="ARBA00009500"/>
    </source>
</evidence>
<comment type="function">
    <text evidence="8">Binds specifically to collagen. Could be involved as a chaperone in the biosynthetic pathway of collagen.</text>
</comment>